<protein>
    <submittedName>
        <fullName evidence="1">Uncharacterized protein</fullName>
    </submittedName>
</protein>
<sequence>MTRRCFKDRRGMGRGMMSVVVMVGLALGWGSPGLAEAAGPREALGFLQQTMPVTDACGLEQPSLLACGLNALNHSLNGIEAENYADIDAVFDADRQQLQIQAFLIGTFPATQRNCREILNRIRWDAGIDGRNGYLIKASRGSLYAYFFEPGRFGVKRAPNQLLRDLDSVTFVRVFMHDRDNQKVECSGPLVSKDIFY</sequence>
<gene>
    <name evidence="1" type="ORF">SAMN05421742_103303</name>
</gene>
<dbReference type="AlphaFoldDB" id="A0A1G7YGR0"/>
<keyword evidence="2" id="KW-1185">Reference proteome</keyword>
<evidence type="ECO:0000313" key="2">
    <source>
        <dbReference type="Proteomes" id="UP000217076"/>
    </source>
</evidence>
<name>A0A1G7YGR0_9PROT</name>
<organism evidence="1 2">
    <name type="scientific">Roseospirillum parvum</name>
    <dbReference type="NCBI Taxonomy" id="83401"/>
    <lineage>
        <taxon>Bacteria</taxon>
        <taxon>Pseudomonadati</taxon>
        <taxon>Pseudomonadota</taxon>
        <taxon>Alphaproteobacteria</taxon>
        <taxon>Rhodospirillales</taxon>
        <taxon>Rhodospirillaceae</taxon>
        <taxon>Roseospirillum</taxon>
    </lineage>
</organism>
<accession>A0A1G7YGR0</accession>
<dbReference type="EMBL" id="FNCV01000003">
    <property type="protein sequence ID" value="SDG95772.1"/>
    <property type="molecule type" value="Genomic_DNA"/>
</dbReference>
<reference evidence="2" key="1">
    <citation type="submission" date="2016-10" db="EMBL/GenBank/DDBJ databases">
        <authorList>
            <person name="Varghese N."/>
            <person name="Submissions S."/>
        </authorList>
    </citation>
    <scope>NUCLEOTIDE SEQUENCE [LARGE SCALE GENOMIC DNA]</scope>
    <source>
        <strain evidence="2">930I</strain>
    </source>
</reference>
<proteinExistence type="predicted"/>
<dbReference type="Proteomes" id="UP000217076">
    <property type="component" value="Unassembled WGS sequence"/>
</dbReference>
<evidence type="ECO:0000313" key="1">
    <source>
        <dbReference type="EMBL" id="SDG95772.1"/>
    </source>
</evidence>
<dbReference type="RefSeq" id="WP_143130948.1">
    <property type="nucleotide sequence ID" value="NZ_FNCV01000003.1"/>
</dbReference>